<organism evidence="1 2">
    <name type="scientific">Streptomyces silvisoli</name>
    <dbReference type="NCBI Taxonomy" id="3034235"/>
    <lineage>
        <taxon>Bacteria</taxon>
        <taxon>Bacillati</taxon>
        <taxon>Actinomycetota</taxon>
        <taxon>Actinomycetes</taxon>
        <taxon>Kitasatosporales</taxon>
        <taxon>Streptomycetaceae</taxon>
        <taxon>Streptomyces</taxon>
    </lineage>
</organism>
<gene>
    <name evidence="1" type="ORF">P3G67_22950</name>
</gene>
<comment type="caution">
    <text evidence="1">The sequence shown here is derived from an EMBL/GenBank/DDBJ whole genome shotgun (WGS) entry which is preliminary data.</text>
</comment>
<dbReference type="RefSeq" id="WP_276095151.1">
    <property type="nucleotide sequence ID" value="NZ_JARJBC010000015.1"/>
</dbReference>
<proteinExistence type="predicted"/>
<protein>
    <submittedName>
        <fullName evidence="1">SseB family protein</fullName>
    </submittedName>
</protein>
<reference evidence="1 2" key="1">
    <citation type="submission" date="2023-03" db="EMBL/GenBank/DDBJ databases">
        <title>Draft genome sequence of Streptomyces sp. RB6PN23 isolated from peat swamp forest in Thailand.</title>
        <authorList>
            <person name="Klaysubun C."/>
            <person name="Duangmal K."/>
        </authorList>
    </citation>
    <scope>NUCLEOTIDE SEQUENCE [LARGE SCALE GENOMIC DNA]</scope>
    <source>
        <strain evidence="1 2">RB6PN23</strain>
    </source>
</reference>
<dbReference type="EMBL" id="JARJBC010000015">
    <property type="protein sequence ID" value="MDF3292035.1"/>
    <property type="molecule type" value="Genomic_DNA"/>
</dbReference>
<sequence length="173" mass="18541">MRSSNANWDRRLNLYGFNAEGEPTAATRRNNALGPVAYAPPDARCELADEITAMHQGNGEPKRLLDGFRDSVVLLPLIEGHAWSAEWGGVRWLYAFSGELELTAFLRSRGGATGEEGQEYVRAAGAQLLDVVIPEVGEPAGVALDVGSRRPMLFPPVAGIVPNAVAVDVRGMA</sequence>
<dbReference type="Proteomes" id="UP001216579">
    <property type="component" value="Unassembled WGS sequence"/>
</dbReference>
<evidence type="ECO:0000313" key="2">
    <source>
        <dbReference type="Proteomes" id="UP001216579"/>
    </source>
</evidence>
<evidence type="ECO:0000313" key="1">
    <source>
        <dbReference type="EMBL" id="MDF3292035.1"/>
    </source>
</evidence>
<keyword evidence="2" id="KW-1185">Reference proteome</keyword>
<accession>A0ABT5ZQD2</accession>
<name>A0ABT5ZQD2_9ACTN</name>